<dbReference type="SUPFAM" id="SSF47413">
    <property type="entry name" value="lambda repressor-like DNA-binding domains"/>
    <property type="match status" value="1"/>
</dbReference>
<sequence>MTGRLPFDDRSVNLAYKRVYSSSTRSSRQEPHWPSLIRQVRSRLGVTQAAFAEVFGVKQASVSRWESGRDSPSPKQRQKLMELWRVADAPRLRQQLKARLVYAPNPISIVGRGAQFLEFSHSFGKEAGVATGQLKGGRIYGHFGDIVDRTTEVWERSGIFKGDIAFTLTVLTLTDVAGQIIYLKNFDTPYQFEDEIVSVCEVKRIDGSEYDQHIRAYGAPVFSLSYDELPK</sequence>
<dbReference type="EMBL" id="CP033227">
    <property type="protein sequence ID" value="AYO75821.1"/>
    <property type="molecule type" value="Genomic_DNA"/>
</dbReference>
<keyword evidence="2" id="KW-0238">DNA-binding</keyword>
<dbReference type="PROSITE" id="PS50943">
    <property type="entry name" value="HTH_CROC1"/>
    <property type="match status" value="1"/>
</dbReference>
<organism evidence="5 6">
    <name type="scientific">Sphingobium yanoikuyae</name>
    <name type="common">Sphingomonas yanoikuyae</name>
    <dbReference type="NCBI Taxonomy" id="13690"/>
    <lineage>
        <taxon>Bacteria</taxon>
        <taxon>Pseudomonadati</taxon>
        <taxon>Pseudomonadota</taxon>
        <taxon>Alphaproteobacteria</taxon>
        <taxon>Sphingomonadales</taxon>
        <taxon>Sphingomonadaceae</taxon>
        <taxon>Sphingobium</taxon>
    </lineage>
</organism>
<dbReference type="Gene3D" id="1.10.260.40">
    <property type="entry name" value="lambda repressor-like DNA-binding domains"/>
    <property type="match status" value="1"/>
</dbReference>
<dbReference type="PANTHER" id="PTHR36511">
    <property type="entry name" value="MERR FAMILY BACTERIAL REGULATORY PROTEIN"/>
    <property type="match status" value="1"/>
</dbReference>
<dbReference type="PANTHER" id="PTHR36511:SF3">
    <property type="entry name" value="ANTITOXIN HIGA-2"/>
    <property type="match status" value="1"/>
</dbReference>
<evidence type="ECO:0000256" key="3">
    <source>
        <dbReference type="ARBA" id="ARBA00023163"/>
    </source>
</evidence>
<evidence type="ECO:0000256" key="1">
    <source>
        <dbReference type="ARBA" id="ARBA00023015"/>
    </source>
</evidence>
<feature type="domain" description="HTH cro/C1-type" evidence="4">
    <location>
        <begin position="37"/>
        <end position="92"/>
    </location>
</feature>
<keyword evidence="1" id="KW-0805">Transcription regulation</keyword>
<protein>
    <submittedName>
        <fullName evidence="5">Helix-turn-helix domain-containing protein</fullName>
    </submittedName>
</protein>
<dbReference type="SMART" id="SM00530">
    <property type="entry name" value="HTH_XRE"/>
    <property type="match status" value="1"/>
</dbReference>
<dbReference type="InterPro" id="IPR001387">
    <property type="entry name" value="Cro/C1-type_HTH"/>
</dbReference>
<evidence type="ECO:0000259" key="4">
    <source>
        <dbReference type="PROSITE" id="PS50943"/>
    </source>
</evidence>
<gene>
    <name evidence="5" type="ORF">EBF16_02305</name>
</gene>
<evidence type="ECO:0000313" key="6">
    <source>
        <dbReference type="Proteomes" id="UP000280708"/>
    </source>
</evidence>
<dbReference type="AlphaFoldDB" id="A0A3G2USX5"/>
<keyword evidence="3" id="KW-0804">Transcription</keyword>
<evidence type="ECO:0000313" key="5">
    <source>
        <dbReference type="EMBL" id="AYO75821.1"/>
    </source>
</evidence>
<reference evidence="5 6" key="1">
    <citation type="submission" date="2018-10" db="EMBL/GenBank/DDBJ databases">
        <title>Characterization and genome analysis of a novel bacterium Sphingobium yanoikuyae SJTF8 capable of degrading PAHs.</title>
        <authorList>
            <person name="Yin C."/>
            <person name="Xiong W."/>
            <person name="Liang R."/>
        </authorList>
    </citation>
    <scope>NUCLEOTIDE SEQUENCE [LARGE SCALE GENOMIC DNA]</scope>
    <source>
        <strain evidence="5 6">SJTF8</strain>
        <plasmid evidence="6">pf1</plasmid>
    </source>
</reference>
<dbReference type="InterPro" id="IPR010982">
    <property type="entry name" value="Lambda_DNA-bd_dom_sf"/>
</dbReference>
<evidence type="ECO:0000256" key="2">
    <source>
        <dbReference type="ARBA" id="ARBA00023125"/>
    </source>
</evidence>
<keyword evidence="5" id="KW-0614">Plasmid</keyword>
<accession>A0A3G2USX5</accession>
<dbReference type="Proteomes" id="UP000280708">
    <property type="component" value="Plasmid pF1"/>
</dbReference>
<geneLocation type="plasmid" evidence="6">
    <name>pf1</name>
</geneLocation>
<dbReference type="CDD" id="cd00093">
    <property type="entry name" value="HTH_XRE"/>
    <property type="match status" value="1"/>
</dbReference>
<dbReference type="RefSeq" id="WP_122129170.1">
    <property type="nucleotide sequence ID" value="NZ_CP033227.1"/>
</dbReference>
<dbReference type="InterPro" id="IPR052359">
    <property type="entry name" value="HTH-type_reg/antitoxin"/>
</dbReference>
<proteinExistence type="predicted"/>
<dbReference type="Pfam" id="PF01381">
    <property type="entry name" value="HTH_3"/>
    <property type="match status" value="1"/>
</dbReference>
<name>A0A3G2USX5_SPHYA</name>
<dbReference type="GO" id="GO:0003677">
    <property type="term" value="F:DNA binding"/>
    <property type="evidence" value="ECO:0007669"/>
    <property type="project" value="UniProtKB-KW"/>
</dbReference>